<feature type="domain" description="Translocation and assembly module TamB C-terminal" evidence="5">
    <location>
        <begin position="634"/>
        <end position="934"/>
    </location>
</feature>
<dbReference type="Pfam" id="PF04357">
    <property type="entry name" value="TamB"/>
    <property type="match status" value="1"/>
</dbReference>
<evidence type="ECO:0000256" key="3">
    <source>
        <dbReference type="ARBA" id="ARBA00022989"/>
    </source>
</evidence>
<proteinExistence type="predicted"/>
<dbReference type="PANTHER" id="PTHR36985">
    <property type="entry name" value="TRANSLOCATION AND ASSEMBLY MODULE SUBUNIT TAMB"/>
    <property type="match status" value="1"/>
</dbReference>
<evidence type="ECO:0000256" key="2">
    <source>
        <dbReference type="ARBA" id="ARBA00022692"/>
    </source>
</evidence>
<dbReference type="EMBL" id="FAXN01000093">
    <property type="protein sequence ID" value="CUV66552.1"/>
    <property type="molecule type" value="Genomic_DNA"/>
</dbReference>
<dbReference type="GO" id="GO:0097347">
    <property type="term" value="C:TAM protein secretion complex"/>
    <property type="evidence" value="ECO:0007669"/>
    <property type="project" value="TreeGrafter"/>
</dbReference>
<dbReference type="GO" id="GO:0005886">
    <property type="term" value="C:plasma membrane"/>
    <property type="evidence" value="ECO:0007669"/>
    <property type="project" value="InterPro"/>
</dbReference>
<keyword evidence="4" id="KW-0472">Membrane</keyword>
<evidence type="ECO:0000256" key="4">
    <source>
        <dbReference type="ARBA" id="ARBA00023136"/>
    </source>
</evidence>
<dbReference type="GO" id="GO:0009306">
    <property type="term" value="P:protein secretion"/>
    <property type="evidence" value="ECO:0007669"/>
    <property type="project" value="InterPro"/>
</dbReference>
<accession>A0A0S4XRD0</accession>
<keyword evidence="2" id="KW-0812">Transmembrane</keyword>
<comment type="subcellular location">
    <subcellularLocation>
        <location evidence="1">Membrane</location>
        <topology evidence="1">Single-pass membrane protein</topology>
    </subcellularLocation>
</comment>
<reference evidence="6" key="1">
    <citation type="submission" date="2015-11" db="EMBL/GenBank/DDBJ databases">
        <authorList>
            <person name="Zhang Y."/>
            <person name="Guo Z."/>
        </authorList>
    </citation>
    <scope>NUCLEOTIDE SEQUENCE</scope>
    <source>
        <strain evidence="6">BN30871</strain>
    </source>
</reference>
<evidence type="ECO:0000256" key="1">
    <source>
        <dbReference type="ARBA" id="ARBA00004167"/>
    </source>
</evidence>
<evidence type="ECO:0000313" key="6">
    <source>
        <dbReference type="EMBL" id="CUV66552.1"/>
    </source>
</evidence>
<sequence>MKKLLFLWMIAIVFIMVVATILVNTPLFIQNITNDFLKEHNITYKKIDGDVLQGVSFYDVKFNKKPVATKLQLFWSPLSLIEKKVVVHKTNIEDLNITNLTNLMKSFKSDGKSSTEKPDFVFILQKANITTTKYSYKHYIFNSMKAELSNFSYDIYNNKFHSGEINYHVDLNYGKINLYAKVIGDFEFKGKGNLSVNQTFYDRYHVPLIAKNVGNANISEFNVSKTGFTILADTKGEKIFKDLNATNNLDALQVNSKVSYNWKSKNVIVDSNAIAKSYYAPILKITNYVVVDKDRKATYSGTVEIDQITSLNPKLIKILTSPKAVFKGKEKTLSVALDTKDFKGIFTTNDFETGLLKANSKTQIPIKDFLYLPKSLETAKGDIEITVPTTFKKPFFKDFEAIVKSDLVNLTGKVTDDRGIWTIDTKVSSVPASSILKKEYSFVKWDSFVDANIVLSIKNDITNINIKSKELLSSVDYSNSTNSIKGTFGLLGLSGTIDGNTKSNTSIKSNTNDMQSSLNSLSKYLDFTPPMLSGDGKIDLTIDSNGKTNLIFNSSNILLGDKTRYAKPLTDVKAQLTIDGDKITIDNYNFLYDKLQFFATKQSIINSNNGLLDFNSLWVNDQLFASGKYDLKSKNGNFSINGKDIFVAHEYASVKFNTNLKADIKNNAISLSGNIVVIDGDILYYLGQKTFPTDSDIIILQDEKQKTTSPLIDNLSMSLKINTLKPLRYKQRNSSFQVNLDLGVEKVAGQSMLVVGSAKILQGGYYSYEDKKFVLQSSGIYFTGDINRPMLDIQAIYKAPNHTIRTIITGTPGSPNVNFSSTPKLTKEQILALIMFDSEVEADKYTTDEMMKMMGGAVAKSLLSNMGISFDHLVFGSNNSVEVGKKINRRTTLIYANDEVSKAKLRYEFNPSIDGVLSVSKKSTSVDLIYKKEFKSFKELFSKSKKDNNKTN</sequence>
<keyword evidence="3" id="KW-1133">Transmembrane helix</keyword>
<dbReference type="InterPro" id="IPR007452">
    <property type="entry name" value="TamB_C"/>
</dbReference>
<name>A0A0S4XRD0_9BACT</name>
<organism evidence="6">
    <name type="scientific">Sulfurovum sp. enrichment culture clone C5</name>
    <dbReference type="NCBI Taxonomy" id="497650"/>
    <lineage>
        <taxon>Bacteria</taxon>
        <taxon>Pseudomonadati</taxon>
        <taxon>Campylobacterota</taxon>
        <taxon>Epsilonproteobacteria</taxon>
        <taxon>Campylobacterales</taxon>
        <taxon>Sulfurovaceae</taxon>
        <taxon>Sulfurovum</taxon>
        <taxon>environmental samples</taxon>
    </lineage>
</organism>
<gene>
    <name evidence="6" type="ORF">BN3087_880019</name>
</gene>
<evidence type="ECO:0000259" key="5">
    <source>
        <dbReference type="Pfam" id="PF04357"/>
    </source>
</evidence>
<protein>
    <recommendedName>
        <fullName evidence="5">Translocation and assembly module TamB C-terminal domain-containing protein</fullName>
    </recommendedName>
</protein>
<dbReference type="PANTHER" id="PTHR36985:SF1">
    <property type="entry name" value="TRANSLOCATION AND ASSEMBLY MODULE SUBUNIT TAMB"/>
    <property type="match status" value="1"/>
</dbReference>
<dbReference type="AlphaFoldDB" id="A0A0S4XRD0"/>